<proteinExistence type="predicted"/>
<evidence type="ECO:0000313" key="2">
    <source>
        <dbReference type="EMBL" id="BAL98962.1"/>
    </source>
</evidence>
<dbReference type="OrthoDB" id="10001597at2"/>
<gene>
    <name evidence="2" type="ordered locus">CLDAP_09230</name>
</gene>
<organism evidence="2 3">
    <name type="scientific">Caldilinea aerophila (strain DSM 14535 / JCM 11387 / NBRC 104270 / STL-6-O1)</name>
    <dbReference type="NCBI Taxonomy" id="926550"/>
    <lineage>
        <taxon>Bacteria</taxon>
        <taxon>Bacillati</taxon>
        <taxon>Chloroflexota</taxon>
        <taxon>Caldilineae</taxon>
        <taxon>Caldilineales</taxon>
        <taxon>Caldilineaceae</taxon>
        <taxon>Caldilinea</taxon>
    </lineage>
</organism>
<dbReference type="STRING" id="926550.CLDAP_09230"/>
<feature type="transmembrane region" description="Helical" evidence="1">
    <location>
        <begin position="115"/>
        <end position="132"/>
    </location>
</feature>
<name>I0I125_CALAS</name>
<keyword evidence="1" id="KW-0472">Membrane</keyword>
<sequence>MTTTSFDRTAGLAAMLAALVGLLYSVSFVILQNALLYSLCLMLGGLLSLVVLVALFERLGEVDTKVAMLGLMLGAVAALGATIHGGYDLANVLNPPGALPDGVASLPSQIDPRGLLTFGVAGLAVLLAGLLMRRHPAFSRGFTALTFVLGALLIGVYVGRLIVLTPSSPLVLLPAALTGFVVNPLWYVLLGLSLRRGDMAVAEANAPAAA</sequence>
<dbReference type="EMBL" id="AP012337">
    <property type="protein sequence ID" value="BAL98962.1"/>
    <property type="molecule type" value="Genomic_DNA"/>
</dbReference>
<dbReference type="KEGG" id="cap:CLDAP_09230"/>
<keyword evidence="1" id="KW-1133">Transmembrane helix</keyword>
<keyword evidence="1" id="KW-0812">Transmembrane</keyword>
<evidence type="ECO:0000256" key="1">
    <source>
        <dbReference type="SAM" id="Phobius"/>
    </source>
</evidence>
<accession>I0I125</accession>
<evidence type="ECO:0000313" key="3">
    <source>
        <dbReference type="Proteomes" id="UP000007880"/>
    </source>
</evidence>
<dbReference type="HOGENOM" id="CLU_1335927_0_0_0"/>
<keyword evidence="3" id="KW-1185">Reference proteome</keyword>
<feature type="transmembrane region" description="Helical" evidence="1">
    <location>
        <begin position="144"/>
        <end position="164"/>
    </location>
</feature>
<dbReference type="AlphaFoldDB" id="I0I125"/>
<feature type="transmembrane region" description="Helical" evidence="1">
    <location>
        <begin position="170"/>
        <end position="190"/>
    </location>
</feature>
<protein>
    <recommendedName>
        <fullName evidence="4">DUF4386 family protein</fullName>
    </recommendedName>
</protein>
<reference evidence="2 3" key="1">
    <citation type="submission" date="2012-02" db="EMBL/GenBank/DDBJ databases">
        <title>Complete genome sequence of Caldilinea aerophila DSM 14535 (= NBRC 102666).</title>
        <authorList>
            <person name="Oguchi A."/>
            <person name="Hosoyama A."/>
            <person name="Sekine M."/>
            <person name="Fukai R."/>
            <person name="Kato Y."/>
            <person name="Nakamura S."/>
            <person name="Hanada S."/>
            <person name="Yamazaki S."/>
            <person name="Fujita N."/>
        </authorList>
    </citation>
    <scope>NUCLEOTIDE SEQUENCE [LARGE SCALE GENOMIC DNA]</scope>
    <source>
        <strain evidence="3">DSM 14535 / JCM 11387 / NBRC 104270 / STL-6-O1</strain>
    </source>
</reference>
<dbReference type="Proteomes" id="UP000007880">
    <property type="component" value="Chromosome"/>
</dbReference>
<feature type="transmembrane region" description="Helical" evidence="1">
    <location>
        <begin position="68"/>
        <end position="87"/>
    </location>
</feature>
<feature type="transmembrane region" description="Helical" evidence="1">
    <location>
        <begin position="12"/>
        <end position="30"/>
    </location>
</feature>
<feature type="transmembrane region" description="Helical" evidence="1">
    <location>
        <begin position="36"/>
        <end position="56"/>
    </location>
</feature>
<dbReference type="RefSeq" id="WP_014432203.1">
    <property type="nucleotide sequence ID" value="NC_017079.1"/>
</dbReference>
<evidence type="ECO:0008006" key="4">
    <source>
        <dbReference type="Google" id="ProtNLM"/>
    </source>
</evidence>